<dbReference type="InParanoid" id="A0A0Q3EJD8"/>
<dbReference type="GO" id="GO:0003723">
    <property type="term" value="F:RNA binding"/>
    <property type="evidence" value="ECO:0007669"/>
    <property type="project" value="InterPro"/>
</dbReference>
<dbReference type="PANTHER" id="PTHR31476:SF9">
    <property type="entry name" value="PROTEIN ROOT PRIMORDIUM DEFECTIVE 1"/>
    <property type="match status" value="1"/>
</dbReference>
<dbReference type="Pfam" id="PF11955">
    <property type="entry name" value="PORR"/>
    <property type="match status" value="1"/>
</dbReference>
<gene>
    <name evidence="2" type="ORF">BRADI_4g13684v3</name>
</gene>
<dbReference type="EMBL" id="CM000883">
    <property type="protein sequence ID" value="KQJ87814.1"/>
    <property type="molecule type" value="Genomic_DNA"/>
</dbReference>
<dbReference type="AlphaFoldDB" id="A0A0Q3EJD8"/>
<dbReference type="PANTHER" id="PTHR31476">
    <property type="entry name" value="PROTEIN WHAT'S THIS FACTOR 1 HOMOLOG, CHLOROPLASTIC"/>
    <property type="match status" value="1"/>
</dbReference>
<dbReference type="InterPro" id="IPR045040">
    <property type="entry name" value="PORR_fam"/>
</dbReference>
<proteinExistence type="predicted"/>
<dbReference type="EnsemblPlants" id="KQJ87814">
    <property type="protein sequence ID" value="KQJ87814"/>
    <property type="gene ID" value="BRADI_4g13684v3"/>
</dbReference>
<evidence type="ECO:0000313" key="4">
    <source>
        <dbReference type="Proteomes" id="UP000008810"/>
    </source>
</evidence>
<sequence>MLRQPHAFHLFLHPVHRILHARLTPRAAAALRLEVDAIASSCPDAVLRLRKLLLLAPPHHRLRLEHIRLRRRRRRTRLGAAAFVAIEGDGDAAPTDRLRLRRRRRR</sequence>
<organism evidence="2">
    <name type="scientific">Brachypodium distachyon</name>
    <name type="common">Purple false brome</name>
    <name type="synonym">Trachynia distachya</name>
    <dbReference type="NCBI Taxonomy" id="15368"/>
    <lineage>
        <taxon>Eukaryota</taxon>
        <taxon>Viridiplantae</taxon>
        <taxon>Streptophyta</taxon>
        <taxon>Embryophyta</taxon>
        <taxon>Tracheophyta</taxon>
        <taxon>Spermatophyta</taxon>
        <taxon>Magnoliopsida</taxon>
        <taxon>Liliopsida</taxon>
        <taxon>Poales</taxon>
        <taxon>Poaceae</taxon>
        <taxon>BOP clade</taxon>
        <taxon>Pooideae</taxon>
        <taxon>Stipodae</taxon>
        <taxon>Brachypodieae</taxon>
        <taxon>Brachypodium</taxon>
    </lineage>
</organism>
<dbReference type="InterPro" id="IPR021099">
    <property type="entry name" value="PORR_domain"/>
</dbReference>
<protein>
    <recommendedName>
        <fullName evidence="1">PORR domain-containing protein</fullName>
    </recommendedName>
</protein>
<reference evidence="3" key="3">
    <citation type="submission" date="2018-08" db="UniProtKB">
        <authorList>
            <consortium name="EnsemblPlants"/>
        </authorList>
    </citation>
    <scope>IDENTIFICATION</scope>
    <source>
        <strain evidence="3">cv. Bd21</strain>
    </source>
</reference>
<dbReference type="STRING" id="15368.A0A0Q3EJD8"/>
<keyword evidence="4" id="KW-1185">Reference proteome</keyword>
<evidence type="ECO:0000259" key="1">
    <source>
        <dbReference type="Pfam" id="PF11955"/>
    </source>
</evidence>
<dbReference type="Proteomes" id="UP000008810">
    <property type="component" value="Chromosome 4"/>
</dbReference>
<reference evidence="2 3" key="1">
    <citation type="journal article" date="2010" name="Nature">
        <title>Genome sequencing and analysis of the model grass Brachypodium distachyon.</title>
        <authorList>
            <consortium name="International Brachypodium Initiative"/>
        </authorList>
    </citation>
    <scope>NUCLEOTIDE SEQUENCE [LARGE SCALE GENOMIC DNA]</scope>
    <source>
        <strain evidence="2 3">Bd21</strain>
    </source>
</reference>
<dbReference type="Gramene" id="KQJ87814">
    <property type="protein sequence ID" value="KQJ87814"/>
    <property type="gene ID" value="BRADI_4g13684v3"/>
</dbReference>
<reference evidence="2" key="2">
    <citation type="submission" date="2017-06" db="EMBL/GenBank/DDBJ databases">
        <title>WGS assembly of Brachypodium distachyon.</title>
        <authorList>
            <consortium name="The International Brachypodium Initiative"/>
            <person name="Lucas S."/>
            <person name="Harmon-Smith M."/>
            <person name="Lail K."/>
            <person name="Tice H."/>
            <person name="Grimwood J."/>
            <person name="Bruce D."/>
            <person name="Barry K."/>
            <person name="Shu S."/>
            <person name="Lindquist E."/>
            <person name="Wang M."/>
            <person name="Pitluck S."/>
            <person name="Vogel J.P."/>
            <person name="Garvin D.F."/>
            <person name="Mockler T.C."/>
            <person name="Schmutz J."/>
            <person name="Rokhsar D."/>
            <person name="Bevan M.W."/>
        </authorList>
    </citation>
    <scope>NUCLEOTIDE SEQUENCE</scope>
    <source>
        <strain evidence="2">Bd21</strain>
    </source>
</reference>
<name>A0A0Q3EJD8_BRADI</name>
<feature type="domain" description="PORR" evidence="1">
    <location>
        <begin position="3"/>
        <end position="71"/>
    </location>
</feature>
<evidence type="ECO:0000313" key="2">
    <source>
        <dbReference type="EMBL" id="KQJ87814.1"/>
    </source>
</evidence>
<evidence type="ECO:0000313" key="3">
    <source>
        <dbReference type="EnsemblPlants" id="KQJ87814"/>
    </source>
</evidence>
<accession>A0A0Q3EJD8</accession>